<evidence type="ECO:0000313" key="1">
    <source>
        <dbReference type="EMBL" id="GKX65909.1"/>
    </source>
</evidence>
<gene>
    <name evidence="1" type="ORF">rsdtw13_11670</name>
</gene>
<organism evidence="1 2">
    <name type="scientific">Inconstantimicrobium mannanitabidum</name>
    <dbReference type="NCBI Taxonomy" id="1604901"/>
    <lineage>
        <taxon>Bacteria</taxon>
        <taxon>Bacillati</taxon>
        <taxon>Bacillota</taxon>
        <taxon>Clostridia</taxon>
        <taxon>Eubacteriales</taxon>
        <taxon>Clostridiaceae</taxon>
        <taxon>Inconstantimicrobium</taxon>
    </lineage>
</organism>
<dbReference type="Proteomes" id="UP001058074">
    <property type="component" value="Unassembled WGS sequence"/>
</dbReference>
<sequence length="105" mass="11986">MNIFSYILLVVGILMVLLGLIVWKKQKLSLISGYNSRNVKEEDIKDYTEAMGKGYVMLGVTMLIMVVFELINVSQYGIIIWILGFCISLTKITRTQKKYGTGIWN</sequence>
<evidence type="ECO:0000313" key="2">
    <source>
        <dbReference type="Proteomes" id="UP001058074"/>
    </source>
</evidence>
<name>A0ACB5R9P1_9CLOT</name>
<comment type="caution">
    <text evidence="1">The sequence shown here is derived from an EMBL/GenBank/DDBJ whole genome shotgun (WGS) entry which is preliminary data.</text>
</comment>
<accession>A0ACB5R9P1</accession>
<dbReference type="EMBL" id="BROD01000001">
    <property type="protein sequence ID" value="GKX65909.1"/>
    <property type="molecule type" value="Genomic_DNA"/>
</dbReference>
<proteinExistence type="predicted"/>
<keyword evidence="2" id="KW-1185">Reference proteome</keyword>
<reference evidence="1" key="1">
    <citation type="journal article" date="2025" name="Int. J. Syst. Evol. Microbiol.">
        <title>Inconstantimicrobium mannanitabidum sp. nov., a novel member of the family Clostridiaceae isolated from anoxic soil under the treatment of reductive soil disinfestation.</title>
        <authorList>
            <person name="Ueki A."/>
            <person name="Tonouchi A."/>
            <person name="Honma S."/>
            <person name="Kaku N."/>
            <person name="Ueki K."/>
        </authorList>
    </citation>
    <scope>NUCLEOTIDE SEQUENCE</scope>
    <source>
        <strain evidence="1">TW13</strain>
    </source>
</reference>
<protein>
    <submittedName>
        <fullName evidence="1">Uncharacterized protein</fullName>
    </submittedName>
</protein>